<dbReference type="EMBL" id="AE017126">
    <property type="protein sequence ID" value="AAQ00672.1"/>
    <property type="molecule type" value="Genomic_DNA"/>
</dbReference>
<keyword evidence="4" id="KW-1185">Reference proteome</keyword>
<evidence type="ECO:0000259" key="2">
    <source>
        <dbReference type="PROSITE" id="PS50076"/>
    </source>
</evidence>
<dbReference type="InterPro" id="IPR001623">
    <property type="entry name" value="DnaJ_domain"/>
</dbReference>
<dbReference type="Gene3D" id="1.10.287.110">
    <property type="entry name" value="DnaJ domain"/>
    <property type="match status" value="1"/>
</dbReference>
<dbReference type="Proteomes" id="UP000001420">
    <property type="component" value="Chromosome"/>
</dbReference>
<dbReference type="Pfam" id="PF00226">
    <property type="entry name" value="DnaJ"/>
    <property type="match status" value="1"/>
</dbReference>
<proteinExistence type="predicted"/>
<dbReference type="PRINTS" id="PR00625">
    <property type="entry name" value="JDOMAIN"/>
</dbReference>
<dbReference type="AlphaFoldDB" id="Q7VA39"/>
<accession>Q7VA39</accession>
<feature type="transmembrane region" description="Helical" evidence="1">
    <location>
        <begin position="111"/>
        <end position="134"/>
    </location>
</feature>
<dbReference type="OrthoDB" id="9779889at2"/>
<evidence type="ECO:0000313" key="4">
    <source>
        <dbReference type="Proteomes" id="UP000001420"/>
    </source>
</evidence>
<gene>
    <name evidence="3" type="primary">cbpA</name>
    <name evidence="3" type="ordered locus">Pro_1628</name>
</gene>
<keyword evidence="1" id="KW-0472">Membrane</keyword>
<dbReference type="eggNOG" id="COG0484">
    <property type="taxonomic scope" value="Bacteria"/>
</dbReference>
<dbReference type="STRING" id="167539.Pro_1628"/>
<keyword evidence="1" id="KW-0812">Transmembrane</keyword>
<evidence type="ECO:0000313" key="3">
    <source>
        <dbReference type="EMBL" id="AAQ00672.1"/>
    </source>
</evidence>
<dbReference type="HOGENOM" id="CLU_091338_0_0_3"/>
<dbReference type="CDD" id="cd06257">
    <property type="entry name" value="DnaJ"/>
    <property type="match status" value="1"/>
</dbReference>
<dbReference type="PANTHER" id="PTHR44240">
    <property type="entry name" value="DNAJ DOMAIN (PROKARYOTIC HEAT SHOCK PROTEIN)-RELATED"/>
    <property type="match status" value="1"/>
</dbReference>
<dbReference type="RefSeq" id="WP_011125778.1">
    <property type="nucleotide sequence ID" value="NC_005042.1"/>
</dbReference>
<dbReference type="InterPro" id="IPR052276">
    <property type="entry name" value="Diphthamide-biosynth_chaperone"/>
</dbReference>
<dbReference type="KEGG" id="pma:Pro_1628"/>
<name>Q7VA39_PROMA</name>
<dbReference type="PROSITE" id="PS50076">
    <property type="entry name" value="DNAJ_2"/>
    <property type="match status" value="1"/>
</dbReference>
<dbReference type="SUPFAM" id="SSF46565">
    <property type="entry name" value="Chaperone J-domain"/>
    <property type="match status" value="1"/>
</dbReference>
<dbReference type="EnsemblBacteria" id="AAQ00672">
    <property type="protein sequence ID" value="AAQ00672"/>
    <property type="gene ID" value="Pro_1628"/>
</dbReference>
<reference evidence="3 4" key="1">
    <citation type="journal article" date="2003" name="Proc. Natl. Acad. Sci. U.S.A.">
        <title>Genome sequence of the cyanobacterium Prochlorococcus marinus SS120, a nearly minimal oxyphototrophic genome.</title>
        <authorList>
            <person name="Dufresne A."/>
            <person name="Salanoubat M."/>
            <person name="Partensky F."/>
            <person name="Artiguenave F."/>
            <person name="Axmann I.M."/>
            <person name="Barbe V."/>
            <person name="Duprat S."/>
            <person name="Galperin M.Y."/>
            <person name="Koonin E.V."/>
            <person name="Le Gall F."/>
            <person name="Makarova K.S."/>
            <person name="Ostrowski M."/>
            <person name="Oztas S."/>
            <person name="Robert C."/>
            <person name="Rogozin I.B."/>
            <person name="Scanlan D.J."/>
            <person name="Tandeau de Marsac N."/>
            <person name="Weissenbach J."/>
            <person name="Wincker P."/>
            <person name="Wolf Y.I."/>
            <person name="Hess W.R."/>
        </authorList>
    </citation>
    <scope>NUCLEOTIDE SEQUENCE [LARGE SCALE GENOMIC DNA]</scope>
    <source>
        <strain evidence="4">SARG / CCMP1375 / SS120</strain>
    </source>
</reference>
<protein>
    <submittedName>
        <fullName evidence="3">DnaJ-class molecular chaperone</fullName>
    </submittedName>
</protein>
<dbReference type="PROSITE" id="PS00636">
    <property type="entry name" value="DNAJ_1"/>
    <property type="match status" value="1"/>
</dbReference>
<sequence>MNIPKSHYELLGVPRTADLQTLKKAFHRLSKILHPDTTILPIDEAERQFRNVCEAYELLSDPIKRENYDKSLKRQTLINDVSLKERDFEVNNAIKSVLDNGNRRPLSGGELLSLFLLGLALAISLLLGVVVAFLNGKELQVAPSWLRIRDPLVLPLSYQIRDVDSPISQNTSQSTFIDSS</sequence>
<dbReference type="InterPro" id="IPR018253">
    <property type="entry name" value="DnaJ_domain_CS"/>
</dbReference>
<keyword evidence="1" id="KW-1133">Transmembrane helix</keyword>
<feature type="domain" description="J" evidence="2">
    <location>
        <begin position="6"/>
        <end position="72"/>
    </location>
</feature>
<dbReference type="PATRIC" id="fig|167539.5.peg.1720"/>
<dbReference type="InterPro" id="IPR036869">
    <property type="entry name" value="J_dom_sf"/>
</dbReference>
<dbReference type="SMART" id="SM00271">
    <property type="entry name" value="DnaJ"/>
    <property type="match status" value="1"/>
</dbReference>
<evidence type="ECO:0000256" key="1">
    <source>
        <dbReference type="SAM" id="Phobius"/>
    </source>
</evidence>
<dbReference type="PANTHER" id="PTHR44240:SF10">
    <property type="entry name" value="J DOMAIN-CONTAINING PROTEIN"/>
    <property type="match status" value="1"/>
</dbReference>
<organism evidence="3 4">
    <name type="scientific">Prochlorococcus marinus (strain SARG / CCMP1375 / SS120)</name>
    <dbReference type="NCBI Taxonomy" id="167539"/>
    <lineage>
        <taxon>Bacteria</taxon>
        <taxon>Bacillati</taxon>
        <taxon>Cyanobacteriota</taxon>
        <taxon>Cyanophyceae</taxon>
        <taxon>Synechococcales</taxon>
        <taxon>Prochlorococcaceae</taxon>
        <taxon>Prochlorococcus</taxon>
    </lineage>
</organism>